<dbReference type="RefSeq" id="WP_126531829.1">
    <property type="nucleotide sequence ID" value="NZ_JAQOZY010000001.1"/>
</dbReference>
<evidence type="ECO:0000313" key="3">
    <source>
        <dbReference type="Proteomes" id="UP000281904"/>
    </source>
</evidence>
<accession>A0A448SIU0</accession>
<evidence type="ECO:0000259" key="1">
    <source>
        <dbReference type="Pfam" id="PF24295"/>
    </source>
</evidence>
<dbReference type="InterPro" id="IPR055903">
    <property type="entry name" value="DUF7480"/>
</dbReference>
<sequence length="141" mass="15728">MKKIYPLVIAVLLSGCMFEKQRFYTAEVALQGKHLCFSLPAEYPAPDVKVNLVSIAIDQRQGNQTREVWRRSTMPPQPAEWVTAGQCIPYSFSAFESDVPYSVAISTVEGQDADSKRIWQRSFSLKIVEGSVTQVITGAEP</sequence>
<gene>
    <name evidence="2" type="ORF">NCTC10036_03071</name>
</gene>
<name>A0A448SIU0_SERRU</name>
<protein>
    <recommendedName>
        <fullName evidence="1">DUF7480 domain-containing protein</fullName>
    </recommendedName>
</protein>
<feature type="domain" description="DUF7480" evidence="1">
    <location>
        <begin position="24"/>
        <end position="126"/>
    </location>
</feature>
<dbReference type="AlphaFoldDB" id="A0A448SIU0"/>
<organism evidence="2 3">
    <name type="scientific">Serratia rubidaea</name>
    <name type="common">Serratia marinorubra</name>
    <dbReference type="NCBI Taxonomy" id="61652"/>
    <lineage>
        <taxon>Bacteria</taxon>
        <taxon>Pseudomonadati</taxon>
        <taxon>Pseudomonadota</taxon>
        <taxon>Gammaproteobacteria</taxon>
        <taxon>Enterobacterales</taxon>
        <taxon>Yersiniaceae</taxon>
        <taxon>Serratia</taxon>
    </lineage>
</organism>
<reference evidence="2 3" key="1">
    <citation type="submission" date="2018-12" db="EMBL/GenBank/DDBJ databases">
        <authorList>
            <consortium name="Pathogen Informatics"/>
        </authorList>
    </citation>
    <scope>NUCLEOTIDE SEQUENCE [LARGE SCALE GENOMIC DNA]</scope>
    <source>
        <strain evidence="2 3">NCTC10036</strain>
    </source>
</reference>
<dbReference type="Proteomes" id="UP000281904">
    <property type="component" value="Chromosome"/>
</dbReference>
<proteinExistence type="predicted"/>
<dbReference type="PROSITE" id="PS51257">
    <property type="entry name" value="PROKAR_LIPOPROTEIN"/>
    <property type="match status" value="1"/>
</dbReference>
<evidence type="ECO:0000313" key="2">
    <source>
        <dbReference type="EMBL" id="VEI67624.1"/>
    </source>
</evidence>
<dbReference type="InterPro" id="IPR054657">
    <property type="entry name" value="T6SS_periplasmic_put"/>
</dbReference>
<dbReference type="NCBIfam" id="NF045617">
    <property type="entry name" value="mostly_LP"/>
    <property type="match status" value="1"/>
</dbReference>
<dbReference type="EMBL" id="LR134493">
    <property type="protein sequence ID" value="VEI67624.1"/>
    <property type="molecule type" value="Genomic_DNA"/>
</dbReference>
<dbReference type="Pfam" id="PF24295">
    <property type="entry name" value="DUF7480"/>
    <property type="match status" value="1"/>
</dbReference>